<accession>A0A4R8MC40</accession>
<dbReference type="PANTHER" id="PTHR30387">
    <property type="entry name" value="MANNONATE DEHYDRATASE"/>
    <property type="match status" value="1"/>
</dbReference>
<evidence type="ECO:0000256" key="4">
    <source>
        <dbReference type="ARBA" id="ARBA00007389"/>
    </source>
</evidence>
<dbReference type="Gene3D" id="3.20.20.150">
    <property type="entry name" value="Divalent-metal-dependent TIM barrel enzymes"/>
    <property type="match status" value="1"/>
</dbReference>
<dbReference type="SUPFAM" id="SSF51658">
    <property type="entry name" value="Xylose isomerase-like"/>
    <property type="match status" value="1"/>
</dbReference>
<organism evidence="10 11">
    <name type="scientific">Aminivibrio pyruvatiphilus</name>
    <dbReference type="NCBI Taxonomy" id="1005740"/>
    <lineage>
        <taxon>Bacteria</taxon>
        <taxon>Thermotogati</taxon>
        <taxon>Synergistota</taxon>
        <taxon>Synergistia</taxon>
        <taxon>Synergistales</taxon>
        <taxon>Aminobacteriaceae</taxon>
        <taxon>Aminivibrio</taxon>
    </lineage>
</organism>
<gene>
    <name evidence="9" type="primary">uxuA</name>
    <name evidence="10" type="ORF">C8D99_102261</name>
</gene>
<dbReference type="GO" id="GO:0008927">
    <property type="term" value="F:mannonate dehydratase activity"/>
    <property type="evidence" value="ECO:0007669"/>
    <property type="project" value="UniProtKB-UniRule"/>
</dbReference>
<evidence type="ECO:0000256" key="9">
    <source>
        <dbReference type="HAMAP-Rule" id="MF_00106"/>
    </source>
</evidence>
<evidence type="ECO:0000313" key="10">
    <source>
        <dbReference type="EMBL" id="TDY63280.1"/>
    </source>
</evidence>
<evidence type="ECO:0000256" key="3">
    <source>
        <dbReference type="ARBA" id="ARBA00004892"/>
    </source>
</evidence>
<comment type="catalytic activity">
    <reaction evidence="1 9">
        <text>D-mannonate = 2-dehydro-3-deoxy-D-gluconate + H2O</text>
        <dbReference type="Rhea" id="RHEA:20097"/>
        <dbReference type="ChEBI" id="CHEBI:15377"/>
        <dbReference type="ChEBI" id="CHEBI:17767"/>
        <dbReference type="ChEBI" id="CHEBI:57990"/>
        <dbReference type="EC" id="4.2.1.8"/>
    </reaction>
</comment>
<name>A0A4R8MC40_9BACT</name>
<keyword evidence="11" id="KW-1185">Reference proteome</keyword>
<evidence type="ECO:0000256" key="5">
    <source>
        <dbReference type="ARBA" id="ARBA00012927"/>
    </source>
</evidence>
<dbReference type="EC" id="4.2.1.8" evidence="5 9"/>
<evidence type="ECO:0000256" key="7">
    <source>
        <dbReference type="ARBA" id="ARBA00023211"/>
    </source>
</evidence>
<dbReference type="NCBIfam" id="TIGR00695">
    <property type="entry name" value="uxuA"/>
    <property type="match status" value="1"/>
</dbReference>
<evidence type="ECO:0000256" key="8">
    <source>
        <dbReference type="ARBA" id="ARBA00023239"/>
    </source>
</evidence>
<dbReference type="HAMAP" id="MF_00106">
    <property type="entry name" value="UxuA"/>
    <property type="match status" value="1"/>
</dbReference>
<keyword evidence="8 9" id="KW-0456">Lyase</keyword>
<dbReference type="PANTHER" id="PTHR30387:SF2">
    <property type="entry name" value="MANNONATE DEHYDRATASE"/>
    <property type="match status" value="1"/>
</dbReference>
<protein>
    <recommendedName>
        <fullName evidence="5 9">Mannonate dehydratase</fullName>
        <ecNumber evidence="5 9">4.2.1.8</ecNumber>
    </recommendedName>
    <alternativeName>
        <fullName evidence="9">D-mannonate hydro-lyase</fullName>
    </alternativeName>
</protein>
<dbReference type="AlphaFoldDB" id="A0A4R8MC40"/>
<dbReference type="InterPro" id="IPR004628">
    <property type="entry name" value="Man_deHydtase"/>
</dbReference>
<dbReference type="PIRSF" id="PIRSF016049">
    <property type="entry name" value="Man_dehyd"/>
    <property type="match status" value="1"/>
</dbReference>
<evidence type="ECO:0000256" key="2">
    <source>
        <dbReference type="ARBA" id="ARBA00002713"/>
    </source>
</evidence>
<dbReference type="OrthoDB" id="9780250at2"/>
<reference evidence="10 11" key="1">
    <citation type="submission" date="2019-03" db="EMBL/GenBank/DDBJ databases">
        <title>Genomic Encyclopedia of Type Strains, Phase IV (KMG-IV): sequencing the most valuable type-strain genomes for metagenomic binning, comparative biology and taxonomic classification.</title>
        <authorList>
            <person name="Goeker M."/>
        </authorList>
    </citation>
    <scope>NUCLEOTIDE SEQUENCE [LARGE SCALE GENOMIC DNA]</scope>
    <source>
        <strain evidence="10 11">DSM 25964</strain>
    </source>
</reference>
<keyword evidence="6 9" id="KW-0408">Iron</keyword>
<dbReference type="UniPathway" id="UPA00246"/>
<dbReference type="GO" id="GO:0030145">
    <property type="term" value="F:manganese ion binding"/>
    <property type="evidence" value="ECO:0007669"/>
    <property type="project" value="TreeGrafter"/>
</dbReference>
<evidence type="ECO:0000256" key="6">
    <source>
        <dbReference type="ARBA" id="ARBA00023004"/>
    </source>
</evidence>
<dbReference type="Pfam" id="PF03786">
    <property type="entry name" value="UxuA"/>
    <property type="match status" value="1"/>
</dbReference>
<dbReference type="EMBL" id="SORI01000002">
    <property type="protein sequence ID" value="TDY63280.1"/>
    <property type="molecule type" value="Genomic_DNA"/>
</dbReference>
<comment type="pathway">
    <text evidence="3 9">Carbohydrate metabolism; pentose and glucuronate interconversion.</text>
</comment>
<dbReference type="GO" id="GO:0008198">
    <property type="term" value="F:ferrous iron binding"/>
    <property type="evidence" value="ECO:0007669"/>
    <property type="project" value="TreeGrafter"/>
</dbReference>
<dbReference type="GO" id="GO:0042840">
    <property type="term" value="P:D-glucuronate catabolic process"/>
    <property type="evidence" value="ECO:0007669"/>
    <property type="project" value="TreeGrafter"/>
</dbReference>
<dbReference type="NCBIfam" id="NF003027">
    <property type="entry name" value="PRK03906.1"/>
    <property type="match status" value="1"/>
</dbReference>
<dbReference type="InterPro" id="IPR036237">
    <property type="entry name" value="Xyl_isomerase-like_sf"/>
</dbReference>
<comment type="caution">
    <text evidence="10">The sequence shown here is derived from an EMBL/GenBank/DDBJ whole genome shotgun (WGS) entry which is preliminary data.</text>
</comment>
<dbReference type="Proteomes" id="UP000295066">
    <property type="component" value="Unassembled WGS sequence"/>
</dbReference>
<comment type="cofactor">
    <cofactor evidence="9">
        <name>Fe(2+)</name>
        <dbReference type="ChEBI" id="CHEBI:29033"/>
    </cofactor>
    <cofactor evidence="9">
        <name>Mn(2+)</name>
        <dbReference type="ChEBI" id="CHEBI:29035"/>
    </cofactor>
</comment>
<comment type="similarity">
    <text evidence="4 9">Belongs to the mannonate dehydratase family.</text>
</comment>
<evidence type="ECO:0000256" key="1">
    <source>
        <dbReference type="ARBA" id="ARBA00001794"/>
    </source>
</evidence>
<proteinExistence type="inferred from homology"/>
<comment type="function">
    <text evidence="2 9">Catalyzes the dehydration of D-mannonate.</text>
</comment>
<sequence length="351" mass="38781">MIMSFRWYGESDPVTIDKIRQIPVVRGIVSALYDVPQGETWPLEKLRDLRAAVEKKGFVLSAIESIPVHENIKLGRPDRDALIDKYRRSIRNMGEAGIPVLCYNFMPVFDWTRSNMAFPLADGSNALSYDDAEILAMDLSNGTEGLPGWSTSYDAAELRGLLDAYRDLSEEGLWENLGYFLEKVIPAAEEAGVKMALHPDDPPWSIFGLPRIIRDEAALDRVLKLADSPNNGLSVCTGSLGAHPRNDLSAIIRKFGSMGRIHFAHVRNVKITGKGSFHESAHPTGSGSLDMHAVMKAYSDTGFSGPMRPDHGRMIWGETGKPGYGLYDRALGAMYLSGLWEALEREKGGHC</sequence>
<keyword evidence="7 9" id="KW-0464">Manganese</keyword>
<evidence type="ECO:0000313" key="11">
    <source>
        <dbReference type="Proteomes" id="UP000295066"/>
    </source>
</evidence>